<dbReference type="EMBL" id="JAKOGI010000489">
    <property type="protein sequence ID" value="KAJ8434256.1"/>
    <property type="molecule type" value="Genomic_DNA"/>
</dbReference>
<protein>
    <submittedName>
        <fullName evidence="2">Uncharacterized protein</fullName>
    </submittedName>
</protein>
<dbReference type="GO" id="GO:0016020">
    <property type="term" value="C:membrane"/>
    <property type="evidence" value="ECO:0007669"/>
    <property type="project" value="InterPro"/>
</dbReference>
<keyword evidence="1" id="KW-0472">Membrane</keyword>
<accession>A0A9Q1K0K1</accession>
<reference evidence="2" key="1">
    <citation type="submission" date="2022-04" db="EMBL/GenBank/DDBJ databases">
        <title>Carnegiea gigantea Genome sequencing and assembly v2.</title>
        <authorList>
            <person name="Copetti D."/>
            <person name="Sanderson M.J."/>
            <person name="Burquez A."/>
            <person name="Wojciechowski M.F."/>
        </authorList>
    </citation>
    <scope>NUCLEOTIDE SEQUENCE</scope>
    <source>
        <strain evidence="2">SGP5-SGP5p</strain>
        <tissue evidence="2">Aerial part</tissue>
    </source>
</reference>
<dbReference type="AlphaFoldDB" id="A0A9Q1K0K1"/>
<comment type="caution">
    <text evidence="2">The sequence shown here is derived from an EMBL/GenBank/DDBJ whole genome shotgun (WGS) entry which is preliminary data.</text>
</comment>
<dbReference type="OrthoDB" id="768548at2759"/>
<keyword evidence="1" id="KW-1133">Transmembrane helix</keyword>
<sequence length="175" mass="19233">MPCRFQPVQEPERLIVSFAASQEDSKWATYGMSYAMKYKPSEMNIIEHLDILLKSAFQEVYEECSEKGNVILKEAAAELEIQTDQARQDLRAVLSVGGFLDFMITGGISAIRFGVILGGILLALSVSSLRSWRRGEATNMTLKGQKGTDICGASQNSCQVFITLLPIMSGSMHSS</sequence>
<evidence type="ECO:0000313" key="3">
    <source>
        <dbReference type="Proteomes" id="UP001153076"/>
    </source>
</evidence>
<keyword evidence="1" id="KW-0812">Transmembrane</keyword>
<evidence type="ECO:0000256" key="1">
    <source>
        <dbReference type="SAM" id="Phobius"/>
    </source>
</evidence>
<name>A0A9Q1K0K1_9CARY</name>
<evidence type="ECO:0000313" key="2">
    <source>
        <dbReference type="EMBL" id="KAJ8434256.1"/>
    </source>
</evidence>
<dbReference type="Pfam" id="PF03647">
    <property type="entry name" value="Tmemb_14"/>
    <property type="match status" value="1"/>
</dbReference>
<dbReference type="InterPro" id="IPR005349">
    <property type="entry name" value="TMEM14"/>
</dbReference>
<gene>
    <name evidence="2" type="ORF">Cgig2_010466</name>
</gene>
<proteinExistence type="predicted"/>
<feature type="transmembrane region" description="Helical" evidence="1">
    <location>
        <begin position="102"/>
        <end position="124"/>
    </location>
</feature>
<keyword evidence="3" id="KW-1185">Reference proteome</keyword>
<dbReference type="Proteomes" id="UP001153076">
    <property type="component" value="Unassembled WGS sequence"/>
</dbReference>
<organism evidence="2 3">
    <name type="scientific">Carnegiea gigantea</name>
    <dbReference type="NCBI Taxonomy" id="171969"/>
    <lineage>
        <taxon>Eukaryota</taxon>
        <taxon>Viridiplantae</taxon>
        <taxon>Streptophyta</taxon>
        <taxon>Embryophyta</taxon>
        <taxon>Tracheophyta</taxon>
        <taxon>Spermatophyta</taxon>
        <taxon>Magnoliopsida</taxon>
        <taxon>eudicotyledons</taxon>
        <taxon>Gunneridae</taxon>
        <taxon>Pentapetalae</taxon>
        <taxon>Caryophyllales</taxon>
        <taxon>Cactineae</taxon>
        <taxon>Cactaceae</taxon>
        <taxon>Cactoideae</taxon>
        <taxon>Echinocereeae</taxon>
        <taxon>Carnegiea</taxon>
    </lineage>
</organism>